<reference evidence="1" key="5">
    <citation type="journal article" date="2021" name="G3 (Bethesda)">
        <title>Aegilops tauschii genome assembly Aet v5.0 features greater sequence contiguity and improved annotation.</title>
        <authorList>
            <person name="Wang L."/>
            <person name="Zhu T."/>
            <person name="Rodriguez J.C."/>
            <person name="Deal K.R."/>
            <person name="Dubcovsky J."/>
            <person name="McGuire P.E."/>
            <person name="Lux T."/>
            <person name="Spannagl M."/>
            <person name="Mayer K.F.X."/>
            <person name="Baldrich P."/>
            <person name="Meyers B.C."/>
            <person name="Huo N."/>
            <person name="Gu Y.Q."/>
            <person name="Zhou H."/>
            <person name="Devos K.M."/>
            <person name="Bennetzen J.L."/>
            <person name="Unver T."/>
            <person name="Budak H."/>
            <person name="Gulick P.J."/>
            <person name="Galiba G."/>
            <person name="Kalapos B."/>
            <person name="Nelson D.R."/>
            <person name="Li P."/>
            <person name="You F.M."/>
            <person name="Luo M.C."/>
            <person name="Dvorak J."/>
        </authorList>
    </citation>
    <scope>NUCLEOTIDE SEQUENCE [LARGE SCALE GENOMIC DNA]</scope>
    <source>
        <strain evidence="1">cv. AL8/78</strain>
    </source>
</reference>
<dbReference type="PANTHER" id="PTHR33645:SF2">
    <property type="entry name" value="FAMILY PROTEIN, PUTATIVE (DUF3754)-RELATED"/>
    <property type="match status" value="1"/>
</dbReference>
<proteinExistence type="predicted"/>
<dbReference type="Gramene" id="AET7Gv20017100.15">
    <property type="protein sequence ID" value="AET7Gv20017100.15"/>
    <property type="gene ID" value="AET7Gv20017100"/>
</dbReference>
<reference evidence="1" key="4">
    <citation type="submission" date="2019-03" db="UniProtKB">
        <authorList>
            <consortium name="EnsemblPlants"/>
        </authorList>
    </citation>
    <scope>IDENTIFICATION</scope>
</reference>
<reference evidence="1" key="3">
    <citation type="journal article" date="2017" name="Nature">
        <title>Genome sequence of the progenitor of the wheat D genome Aegilops tauschii.</title>
        <authorList>
            <person name="Luo M.C."/>
            <person name="Gu Y.Q."/>
            <person name="Puiu D."/>
            <person name="Wang H."/>
            <person name="Twardziok S.O."/>
            <person name="Deal K.R."/>
            <person name="Huo N."/>
            <person name="Zhu T."/>
            <person name="Wang L."/>
            <person name="Wang Y."/>
            <person name="McGuire P.E."/>
            <person name="Liu S."/>
            <person name="Long H."/>
            <person name="Ramasamy R.K."/>
            <person name="Rodriguez J.C."/>
            <person name="Van S.L."/>
            <person name="Yuan L."/>
            <person name="Wang Z."/>
            <person name="Xia Z."/>
            <person name="Xiao L."/>
            <person name="Anderson O.D."/>
            <person name="Ouyang S."/>
            <person name="Liang Y."/>
            <person name="Zimin A.V."/>
            <person name="Pertea G."/>
            <person name="Qi P."/>
            <person name="Bennetzen J.L."/>
            <person name="Dai X."/>
            <person name="Dawson M.W."/>
            <person name="Muller H.G."/>
            <person name="Kugler K."/>
            <person name="Rivarola-Duarte L."/>
            <person name="Spannagl M."/>
            <person name="Mayer K.F.X."/>
            <person name="Lu F.H."/>
            <person name="Bevan M.W."/>
            <person name="Leroy P."/>
            <person name="Li P."/>
            <person name="You F.M."/>
            <person name="Sun Q."/>
            <person name="Liu Z."/>
            <person name="Lyons E."/>
            <person name="Wicker T."/>
            <person name="Salzberg S.L."/>
            <person name="Devos K.M."/>
            <person name="Dvorak J."/>
        </authorList>
    </citation>
    <scope>NUCLEOTIDE SEQUENCE [LARGE SCALE GENOMIC DNA]</scope>
    <source>
        <strain evidence="1">cv. AL8/78</strain>
    </source>
</reference>
<name>A0A453QAH0_AEGTS</name>
<evidence type="ECO:0000313" key="2">
    <source>
        <dbReference type="Proteomes" id="UP000015105"/>
    </source>
</evidence>
<dbReference type="AlphaFoldDB" id="A0A453QAH0"/>
<protein>
    <submittedName>
        <fullName evidence="1">Uncharacterized protein</fullName>
    </submittedName>
</protein>
<dbReference type="Proteomes" id="UP000015105">
    <property type="component" value="Chromosome 7D"/>
</dbReference>
<evidence type="ECO:0000313" key="1">
    <source>
        <dbReference type="EnsemblPlants" id="AET7Gv20017100.26"/>
    </source>
</evidence>
<dbReference type="EnsemblPlants" id="AET7Gv20017100.15">
    <property type="protein sequence ID" value="AET7Gv20017100.15"/>
    <property type="gene ID" value="AET7Gv20017100"/>
</dbReference>
<sequence>MPRITLANIWEPASREACDNNIWEIIKASFGILFAKSTLQEPAFEELIILYSDDSAQSNEKESSEMQMLPPQLKIYEKIPIPDLPVSASVSWAHLVYLHLKYNAHSLYLLLR</sequence>
<organism evidence="1 2">
    <name type="scientific">Aegilops tauschii subsp. strangulata</name>
    <name type="common">Goatgrass</name>
    <dbReference type="NCBI Taxonomy" id="200361"/>
    <lineage>
        <taxon>Eukaryota</taxon>
        <taxon>Viridiplantae</taxon>
        <taxon>Streptophyta</taxon>
        <taxon>Embryophyta</taxon>
        <taxon>Tracheophyta</taxon>
        <taxon>Spermatophyta</taxon>
        <taxon>Magnoliopsida</taxon>
        <taxon>Liliopsida</taxon>
        <taxon>Poales</taxon>
        <taxon>Poaceae</taxon>
        <taxon>BOP clade</taxon>
        <taxon>Pooideae</taxon>
        <taxon>Triticodae</taxon>
        <taxon>Triticeae</taxon>
        <taxon>Triticinae</taxon>
        <taxon>Aegilops</taxon>
    </lineage>
</organism>
<accession>A0A453QAH0</accession>
<dbReference type="EnsemblPlants" id="AET7Gv20017100.26">
    <property type="protein sequence ID" value="AET7Gv20017100.26"/>
    <property type="gene ID" value="AET7Gv20017100"/>
</dbReference>
<reference evidence="2" key="2">
    <citation type="journal article" date="2017" name="Nat. Plants">
        <title>The Aegilops tauschii genome reveals multiple impacts of transposons.</title>
        <authorList>
            <person name="Zhao G."/>
            <person name="Zou C."/>
            <person name="Li K."/>
            <person name="Wang K."/>
            <person name="Li T."/>
            <person name="Gao L."/>
            <person name="Zhang X."/>
            <person name="Wang H."/>
            <person name="Yang Z."/>
            <person name="Liu X."/>
            <person name="Jiang W."/>
            <person name="Mao L."/>
            <person name="Kong X."/>
            <person name="Jiao Y."/>
            <person name="Jia J."/>
        </authorList>
    </citation>
    <scope>NUCLEOTIDE SEQUENCE [LARGE SCALE GENOMIC DNA]</scope>
    <source>
        <strain evidence="2">cv. AL8/78</strain>
    </source>
</reference>
<keyword evidence="2" id="KW-1185">Reference proteome</keyword>
<dbReference type="Gramene" id="AET7Gv20017100.26">
    <property type="protein sequence ID" value="AET7Gv20017100.26"/>
    <property type="gene ID" value="AET7Gv20017100"/>
</dbReference>
<dbReference type="PANTHER" id="PTHR33645">
    <property type="entry name" value="AMINOPEPTIDASE (DUF3754)"/>
    <property type="match status" value="1"/>
</dbReference>
<reference evidence="2" key="1">
    <citation type="journal article" date="2014" name="Science">
        <title>Ancient hybridizations among the ancestral genomes of bread wheat.</title>
        <authorList>
            <consortium name="International Wheat Genome Sequencing Consortium,"/>
            <person name="Marcussen T."/>
            <person name="Sandve S.R."/>
            <person name="Heier L."/>
            <person name="Spannagl M."/>
            <person name="Pfeifer M."/>
            <person name="Jakobsen K.S."/>
            <person name="Wulff B.B."/>
            <person name="Steuernagel B."/>
            <person name="Mayer K.F."/>
            <person name="Olsen O.A."/>
        </authorList>
    </citation>
    <scope>NUCLEOTIDE SEQUENCE [LARGE SCALE GENOMIC DNA]</scope>
    <source>
        <strain evidence="2">cv. AL8/78</strain>
    </source>
</reference>